<proteinExistence type="predicted"/>
<reference evidence="2" key="1">
    <citation type="submission" date="2019-12" db="EMBL/GenBank/DDBJ databases">
        <title>An insight into the sialome of adult female Ixodes ricinus ticks feeding for 6 days.</title>
        <authorList>
            <person name="Perner J."/>
            <person name="Ribeiro J.M.C."/>
        </authorList>
    </citation>
    <scope>NUCLEOTIDE SEQUENCE</scope>
    <source>
        <strain evidence="2">Semi-engorged</strain>
        <tissue evidence="2">Salivary glands</tissue>
    </source>
</reference>
<evidence type="ECO:0000313" key="2">
    <source>
        <dbReference type="EMBL" id="MXU85010.1"/>
    </source>
</evidence>
<accession>A0A6B0U8M0</accession>
<name>A0A6B0U8M0_IXORI</name>
<dbReference type="AlphaFoldDB" id="A0A6B0U8M0"/>
<organism evidence="2">
    <name type="scientific">Ixodes ricinus</name>
    <name type="common">Common tick</name>
    <name type="synonym">Acarus ricinus</name>
    <dbReference type="NCBI Taxonomy" id="34613"/>
    <lineage>
        <taxon>Eukaryota</taxon>
        <taxon>Metazoa</taxon>
        <taxon>Ecdysozoa</taxon>
        <taxon>Arthropoda</taxon>
        <taxon>Chelicerata</taxon>
        <taxon>Arachnida</taxon>
        <taxon>Acari</taxon>
        <taxon>Parasitiformes</taxon>
        <taxon>Ixodida</taxon>
        <taxon>Ixodoidea</taxon>
        <taxon>Ixodidae</taxon>
        <taxon>Ixodinae</taxon>
        <taxon>Ixodes</taxon>
    </lineage>
</organism>
<sequence length="84" mass="9136">MLPCFFFGFLSCLLCRSSRSLQSFLRVVCGSIMSSTKPLMAAGNGLPNFLMYSSSYLATSFWPRNRMETAPLAPMTATSAVGHA</sequence>
<evidence type="ECO:0000256" key="1">
    <source>
        <dbReference type="SAM" id="SignalP"/>
    </source>
</evidence>
<protein>
    <submittedName>
        <fullName evidence="2">Putative secreted protein</fullName>
    </submittedName>
</protein>
<keyword evidence="1" id="KW-0732">Signal</keyword>
<feature type="signal peptide" evidence="1">
    <location>
        <begin position="1"/>
        <end position="20"/>
    </location>
</feature>
<feature type="chain" id="PRO_5025664036" evidence="1">
    <location>
        <begin position="21"/>
        <end position="84"/>
    </location>
</feature>
<dbReference type="EMBL" id="GIFC01002927">
    <property type="protein sequence ID" value="MXU85010.1"/>
    <property type="molecule type" value="Transcribed_RNA"/>
</dbReference>